<accession>A0ABS9DBB2</accession>
<dbReference type="Proteomes" id="UP001521137">
    <property type="component" value="Unassembled WGS sequence"/>
</dbReference>
<feature type="signal peptide" evidence="1">
    <location>
        <begin position="1"/>
        <end position="27"/>
    </location>
</feature>
<keyword evidence="4" id="KW-1185">Reference proteome</keyword>
<proteinExistence type="predicted"/>
<organism evidence="3 4">
    <name type="scientific">Paraglaciecola algarum</name>
    <dbReference type="NCBI Taxonomy" id="3050085"/>
    <lineage>
        <taxon>Bacteria</taxon>
        <taxon>Pseudomonadati</taxon>
        <taxon>Pseudomonadota</taxon>
        <taxon>Gammaproteobacteria</taxon>
        <taxon>Alteromonadales</taxon>
        <taxon>Alteromonadaceae</taxon>
        <taxon>Paraglaciecola</taxon>
    </lineage>
</organism>
<reference evidence="3 4" key="1">
    <citation type="submission" date="2022-01" db="EMBL/GenBank/DDBJ databases">
        <title>Paraglaciecola sp. G1-23.</title>
        <authorList>
            <person name="Jin M.S."/>
            <person name="Han D.M."/>
            <person name="Kim H.M."/>
            <person name="Jeon C.O."/>
        </authorList>
    </citation>
    <scope>NUCLEOTIDE SEQUENCE [LARGE SCALE GENOMIC DNA]</scope>
    <source>
        <strain evidence="3 4">G1-23</strain>
    </source>
</reference>
<dbReference type="InterPro" id="IPR036465">
    <property type="entry name" value="vWFA_dom_sf"/>
</dbReference>
<keyword evidence="1" id="KW-0732">Signal</keyword>
<name>A0ABS9DBB2_9ALTE</name>
<dbReference type="PROSITE" id="PS50234">
    <property type="entry name" value="VWFA"/>
    <property type="match status" value="1"/>
</dbReference>
<sequence length="273" mass="27864">MFNLKKLLTRVAPGVLIIMMSTTSTQAAIINLGFSLDESGSVGSSNFNLTRDALADALAIIPTTGTNQYRLAVTTFSSIVTQVIAPTIVSAANIGALQTQLKATAYSGGGTATHSAISNLASLFSGFNTDLTLFNITTDGSPNSQSSAEGAALFAFNDYVDGISFEAVGGGINNTFALNNMARIAGLGTSGDATAGVVLASGDAIPDAAQTGFVIPVLTFADYEDAIKAKITQIVVDTTPGGSTPVPAPSAVSLLALGFAVMFARRAKKMSNY</sequence>
<dbReference type="EMBL" id="JAKGAS010000016">
    <property type="protein sequence ID" value="MCF2950253.1"/>
    <property type="molecule type" value="Genomic_DNA"/>
</dbReference>
<dbReference type="SMART" id="SM00327">
    <property type="entry name" value="VWA"/>
    <property type="match status" value="1"/>
</dbReference>
<dbReference type="Pfam" id="PF00092">
    <property type="entry name" value="VWA"/>
    <property type="match status" value="1"/>
</dbReference>
<evidence type="ECO:0000259" key="2">
    <source>
        <dbReference type="PROSITE" id="PS50234"/>
    </source>
</evidence>
<dbReference type="InterPro" id="IPR002035">
    <property type="entry name" value="VWF_A"/>
</dbReference>
<dbReference type="SUPFAM" id="SSF53300">
    <property type="entry name" value="vWA-like"/>
    <property type="match status" value="1"/>
</dbReference>
<protein>
    <submittedName>
        <fullName evidence="3">VWA domain-containing protein</fullName>
    </submittedName>
</protein>
<feature type="domain" description="VWFA" evidence="2">
    <location>
        <begin position="31"/>
        <end position="235"/>
    </location>
</feature>
<dbReference type="RefSeq" id="WP_235314353.1">
    <property type="nucleotide sequence ID" value="NZ_JAKGAS010000016.1"/>
</dbReference>
<dbReference type="Gene3D" id="3.40.50.410">
    <property type="entry name" value="von Willebrand factor, type A domain"/>
    <property type="match status" value="1"/>
</dbReference>
<evidence type="ECO:0000313" key="3">
    <source>
        <dbReference type="EMBL" id="MCF2950253.1"/>
    </source>
</evidence>
<evidence type="ECO:0000256" key="1">
    <source>
        <dbReference type="SAM" id="SignalP"/>
    </source>
</evidence>
<evidence type="ECO:0000313" key="4">
    <source>
        <dbReference type="Proteomes" id="UP001521137"/>
    </source>
</evidence>
<gene>
    <name evidence="3" type="ORF">L0668_19250</name>
</gene>
<comment type="caution">
    <text evidence="3">The sequence shown here is derived from an EMBL/GenBank/DDBJ whole genome shotgun (WGS) entry which is preliminary data.</text>
</comment>
<feature type="chain" id="PRO_5045877118" evidence="1">
    <location>
        <begin position="28"/>
        <end position="273"/>
    </location>
</feature>